<dbReference type="GO" id="GO:0034599">
    <property type="term" value="P:cellular response to oxidative stress"/>
    <property type="evidence" value="ECO:0007669"/>
    <property type="project" value="InterPro"/>
</dbReference>
<dbReference type="InterPro" id="IPR000415">
    <property type="entry name" value="Nitroreductase-like"/>
</dbReference>
<dbReference type="InterPro" id="IPR029479">
    <property type="entry name" value="Nitroreductase"/>
</dbReference>
<dbReference type="PANTHER" id="PTHR43035:SF1">
    <property type="entry name" value="FATTY ACID REPRESSION MUTANT PROTEIN 2-RELATED"/>
    <property type="match status" value="1"/>
</dbReference>
<dbReference type="GO" id="GO:0016491">
    <property type="term" value="F:oxidoreductase activity"/>
    <property type="evidence" value="ECO:0007669"/>
    <property type="project" value="UniProtKB-KW"/>
</dbReference>
<keyword evidence="2" id="KW-0963">Cytoplasm</keyword>
<dbReference type="EMBL" id="AZCV01000001">
    <property type="protein sequence ID" value="KRK38521.1"/>
    <property type="molecule type" value="Genomic_DNA"/>
</dbReference>
<dbReference type="PANTHER" id="PTHR43035">
    <property type="entry name" value="FATTY ACID REPRESSION MUTANT PROTEIN 2-RELATED"/>
    <property type="match status" value="1"/>
</dbReference>
<keyword evidence="3" id="KW-0560">Oxidoreductase</keyword>
<dbReference type="FunFam" id="3.40.109.10:FF:000001">
    <property type="entry name" value="Nitroreductase family"/>
    <property type="match status" value="1"/>
</dbReference>
<dbReference type="RefSeq" id="WP_054745086.1">
    <property type="nucleotide sequence ID" value="NZ_AZCV01000001.1"/>
</dbReference>
<dbReference type="GO" id="GO:0005737">
    <property type="term" value="C:cytoplasm"/>
    <property type="evidence" value="ECO:0007669"/>
    <property type="project" value="UniProtKB-SubCell"/>
</dbReference>
<dbReference type="AlphaFoldDB" id="A0A0R1GXM9"/>
<comment type="caution">
    <text evidence="5">The sequence shown here is derived from an EMBL/GenBank/DDBJ whole genome shotgun (WGS) entry which is preliminary data.</text>
</comment>
<evidence type="ECO:0000313" key="6">
    <source>
        <dbReference type="Proteomes" id="UP000050909"/>
    </source>
</evidence>
<evidence type="ECO:0000256" key="2">
    <source>
        <dbReference type="ARBA" id="ARBA00022490"/>
    </source>
</evidence>
<keyword evidence="6" id="KW-1185">Reference proteome</keyword>
<sequence>MVNQKSIDIAKERRTIYQLGKDITLSHEEISELVQNAMIASPTAFHSQTVRAVVLFGEHHVKLWDLTLERLRPEVPTEEAMKATSAKIAGFKAAAGTVLLFRDQAVVKQLEEQFTLYKDNFHDWAEQGLGGFQQLLWTALRENNIGANLQHYNPLIDEQVAKEFAIPENWDLRGQMVFGSIEGPDSGKKEFLPFEDTFKIFE</sequence>
<dbReference type="Proteomes" id="UP000050909">
    <property type="component" value="Unassembled WGS sequence"/>
</dbReference>
<dbReference type="PATRIC" id="fig|1423722.3.peg.212"/>
<reference evidence="5 6" key="1">
    <citation type="journal article" date="2015" name="Genome Announc.">
        <title>Expanding the biotechnology potential of lactobacilli through comparative genomics of 213 strains and associated genera.</title>
        <authorList>
            <person name="Sun Z."/>
            <person name="Harris H.M."/>
            <person name="McCann A."/>
            <person name="Guo C."/>
            <person name="Argimon S."/>
            <person name="Zhang W."/>
            <person name="Yang X."/>
            <person name="Jeffery I.B."/>
            <person name="Cooney J.C."/>
            <person name="Kagawa T.F."/>
            <person name="Liu W."/>
            <person name="Song Y."/>
            <person name="Salvetti E."/>
            <person name="Wrobel A."/>
            <person name="Rasinkangas P."/>
            <person name="Parkhill J."/>
            <person name="Rea M.C."/>
            <person name="O'Sullivan O."/>
            <person name="Ritari J."/>
            <person name="Douillard F.P."/>
            <person name="Paul Ross R."/>
            <person name="Yang R."/>
            <person name="Briner A.E."/>
            <person name="Felis G.E."/>
            <person name="de Vos W.M."/>
            <person name="Barrangou R."/>
            <person name="Klaenhammer T.R."/>
            <person name="Caufield P.W."/>
            <person name="Cui Y."/>
            <person name="Zhang H."/>
            <person name="O'Toole P.W."/>
        </authorList>
    </citation>
    <scope>NUCLEOTIDE SEQUENCE [LARGE SCALE GENOMIC DNA]</scope>
    <source>
        <strain evidence="5 6">DSM 20534</strain>
    </source>
</reference>
<accession>A0A0R1GXM9</accession>
<name>A0A0R1GXM9_9LACO</name>
<evidence type="ECO:0000256" key="3">
    <source>
        <dbReference type="ARBA" id="ARBA00023002"/>
    </source>
</evidence>
<evidence type="ECO:0000256" key="1">
    <source>
        <dbReference type="ARBA" id="ARBA00004496"/>
    </source>
</evidence>
<gene>
    <name evidence="5" type="ORF">FC62_GL000208</name>
</gene>
<dbReference type="CDD" id="cd02140">
    <property type="entry name" value="Frm2-like"/>
    <property type="match status" value="1"/>
</dbReference>
<protein>
    <submittedName>
        <fullName evidence="5">Nitroreductase family protein</fullName>
    </submittedName>
</protein>
<dbReference type="Gene3D" id="3.40.109.10">
    <property type="entry name" value="NADH Oxidase"/>
    <property type="match status" value="1"/>
</dbReference>
<dbReference type="Pfam" id="PF00881">
    <property type="entry name" value="Nitroreductase"/>
    <property type="match status" value="1"/>
</dbReference>
<dbReference type="SUPFAM" id="SSF55469">
    <property type="entry name" value="FMN-dependent nitroreductase-like"/>
    <property type="match status" value="1"/>
</dbReference>
<evidence type="ECO:0000259" key="4">
    <source>
        <dbReference type="Pfam" id="PF00881"/>
    </source>
</evidence>
<comment type="subcellular location">
    <subcellularLocation>
        <location evidence="1">Cytoplasm</location>
    </subcellularLocation>
</comment>
<dbReference type="InterPro" id="IPR033877">
    <property type="entry name" value="Frm2/Hbn1"/>
</dbReference>
<organism evidence="5 6">
    <name type="scientific">Amylolactobacillus amylotrophicus DSM 20534</name>
    <dbReference type="NCBI Taxonomy" id="1423722"/>
    <lineage>
        <taxon>Bacteria</taxon>
        <taxon>Bacillati</taxon>
        <taxon>Bacillota</taxon>
        <taxon>Bacilli</taxon>
        <taxon>Lactobacillales</taxon>
        <taxon>Lactobacillaceae</taxon>
        <taxon>Amylolactobacillus</taxon>
    </lineage>
</organism>
<feature type="domain" description="Nitroreductase" evidence="4">
    <location>
        <begin position="11"/>
        <end position="179"/>
    </location>
</feature>
<proteinExistence type="predicted"/>
<evidence type="ECO:0000313" key="5">
    <source>
        <dbReference type="EMBL" id="KRK38521.1"/>
    </source>
</evidence>